<dbReference type="InterPro" id="IPR024550">
    <property type="entry name" value="TFIIEa/SarR/Rpc3_HTH_dom"/>
</dbReference>
<evidence type="ECO:0000256" key="4">
    <source>
        <dbReference type="ARBA" id="ARBA00023163"/>
    </source>
</evidence>
<gene>
    <name evidence="7" type="ORF">FCM35_KLT03706</name>
</gene>
<dbReference type="Proteomes" id="UP000623129">
    <property type="component" value="Unassembled WGS sequence"/>
</dbReference>
<evidence type="ECO:0000256" key="2">
    <source>
        <dbReference type="ARBA" id="ARBA00010609"/>
    </source>
</evidence>
<dbReference type="GO" id="GO:0005507">
    <property type="term" value="F:copper ion binding"/>
    <property type="evidence" value="ECO:0007669"/>
    <property type="project" value="InterPro"/>
</dbReference>
<dbReference type="PANTHER" id="PTHR13097:SF7">
    <property type="entry name" value="GENERAL TRANSCRIPTION FACTOR IIE SUBUNIT 1"/>
    <property type="match status" value="1"/>
</dbReference>
<dbReference type="SMART" id="SM00531">
    <property type="entry name" value="TFIIE"/>
    <property type="match status" value="1"/>
</dbReference>
<feature type="signal peptide" evidence="5">
    <location>
        <begin position="1"/>
        <end position="24"/>
    </location>
</feature>
<dbReference type="InterPro" id="IPR002853">
    <property type="entry name" value="TFIIE_asu"/>
</dbReference>
<dbReference type="FunFam" id="3.30.40.10:FF:000269">
    <property type="entry name" value="Transcription initiation factor IIE subunit alpha"/>
    <property type="match status" value="1"/>
</dbReference>
<dbReference type="InterPro" id="IPR039997">
    <property type="entry name" value="TFE"/>
</dbReference>
<evidence type="ECO:0000256" key="1">
    <source>
        <dbReference type="ARBA" id="ARBA00008947"/>
    </source>
</evidence>
<dbReference type="InterPro" id="IPR011706">
    <property type="entry name" value="Cu-oxidase_C"/>
</dbReference>
<dbReference type="FunFam" id="2.60.40.420:FF:000016">
    <property type="entry name" value="Monocopper oxidase-like protein"/>
    <property type="match status" value="1"/>
</dbReference>
<dbReference type="Pfam" id="PF02002">
    <property type="entry name" value="TFIIE_alpha"/>
    <property type="match status" value="1"/>
</dbReference>
<evidence type="ECO:0000256" key="3">
    <source>
        <dbReference type="ARBA" id="ARBA00023015"/>
    </source>
</evidence>
<dbReference type="Pfam" id="PF07731">
    <property type="entry name" value="Cu-oxidase_2"/>
    <property type="match status" value="1"/>
</dbReference>
<dbReference type="InterPro" id="IPR008972">
    <property type="entry name" value="Cupredoxin"/>
</dbReference>
<dbReference type="PANTHER" id="PTHR13097">
    <property type="entry name" value="TRANSCRIPTION INITIATION FACTOR IIE, ALPHA SUBUNIT"/>
    <property type="match status" value="1"/>
</dbReference>
<dbReference type="FunFam" id="2.60.40.420:FF:000012">
    <property type="entry name" value="Monocopper oxidase-like protein"/>
    <property type="match status" value="1"/>
</dbReference>
<evidence type="ECO:0000313" key="8">
    <source>
        <dbReference type="Proteomes" id="UP000623129"/>
    </source>
</evidence>
<evidence type="ECO:0000313" key="7">
    <source>
        <dbReference type="EMBL" id="KAF3330352.1"/>
    </source>
</evidence>
<comment type="similarity">
    <text evidence="1">Belongs to the TFIIE alpha subunit family.</text>
</comment>
<dbReference type="EMBL" id="SWLB01000013">
    <property type="protein sequence ID" value="KAF3330352.1"/>
    <property type="molecule type" value="Genomic_DNA"/>
</dbReference>
<dbReference type="AlphaFoldDB" id="A0A833R106"/>
<keyword evidence="5" id="KW-0732">Signal</keyword>
<reference evidence="7" key="1">
    <citation type="submission" date="2020-01" db="EMBL/GenBank/DDBJ databases">
        <title>Genome sequence of Kobresia littledalei, the first chromosome-level genome in the family Cyperaceae.</title>
        <authorList>
            <person name="Qu G."/>
        </authorList>
    </citation>
    <scope>NUCLEOTIDE SEQUENCE</scope>
    <source>
        <strain evidence="7">C.B.Clarke</strain>
        <tissue evidence="7">Leaf</tissue>
    </source>
</reference>
<proteinExistence type="inferred from homology"/>
<dbReference type="InterPro" id="IPR036390">
    <property type="entry name" value="WH_DNA-bd_sf"/>
</dbReference>
<sequence length="925" mass="104072">MRLSRLPPAVLLCAASVFFSFSLSFSLSANTTGYYYLEVYYKVITVNGTIPGPLINTTTNWNAVVNVLNGLDEPLLLTWDGLQHRRNSWQDGVLGTNCPIPPGWNWTYQFQVKDQIGSFFYFPSLGLQRAAGGFGPVTVNNRNTIPAPFAQPDGDFTIFIGDWYTQNHTDLRKLLDEGKDLGIPDGVLINGKGPYNPTLAPKTFDHETINVESGKTYRIRVHNIGTSTSLNFRIQSHNLLLVEAEGTYTIQQNYTNLDIHVGQSYSFLVTMDQDASADYYIVASARFVNESAEPGWARVTGVAVLHYSNSRGAASGPLPDPPNDIYYRSYSMDQAKTIKMNTSAGAARPNPQGSFHYGSINITHTYLIRSVAPLYINEKRRSTLNGISYTPPDTPLRLADLHELEGVYTLDFPARPKNRQPRLGRSAINASYKGFIEIVFENNDTTIRTFHLDGYAFFVVGMDYGEWSKNSRATYNKWDAVSRTTTQVFPGAWTAVLVSLDNVGFWNLRSENLDKWYLGEEVYVRVADPGGYNRTEMMVPHNVLYCGLLSKLQRPQTPHAIKSSTSSLGGVILNLATIYQTKGKKTTKQNSSSHHQWFLLPAGSASETNLKTPESEIYLFPSTMSLEPFNRLVKLAARAFYDDITMKGDNQPKTGRGDNRGIAVVVLDALTRRQWVREEDLAKALKLHSKQLRRILRFFEEEKFVTRDHRKESAKGAKIFSAAVAAATGDGRQTGKEGEEKVKMHTHSYCCLDYAQIYDVVRYRIHKMKKKLKDELDSRNTVQTYICPNCAKRYSAFDALQLISYTDDMFHCERCDGELVAESDKLAADEMGEGDDNRSRRREKLKDLLQRFEEQLKPLTIQLARVKDLPVPDFGTLQQWEARASAAGWGYGNIDPNDANKSQVPGYGGTPMPSLGDTKLFYYYK</sequence>
<dbReference type="Pfam" id="PF00394">
    <property type="entry name" value="Cu-oxidase"/>
    <property type="match status" value="1"/>
</dbReference>
<keyword evidence="4" id="KW-0804">Transcription</keyword>
<evidence type="ECO:0000259" key="6">
    <source>
        <dbReference type="PROSITE" id="PS51344"/>
    </source>
</evidence>
<accession>A0A833R106</accession>
<dbReference type="SUPFAM" id="SSF57783">
    <property type="entry name" value="Zinc beta-ribbon"/>
    <property type="match status" value="1"/>
</dbReference>
<dbReference type="InterPro" id="IPR013083">
    <property type="entry name" value="Znf_RING/FYVE/PHD"/>
</dbReference>
<dbReference type="PROSITE" id="PS51344">
    <property type="entry name" value="HTH_TFE_IIE"/>
    <property type="match status" value="1"/>
</dbReference>
<dbReference type="InterPro" id="IPR001117">
    <property type="entry name" value="Cu-oxidase_2nd"/>
</dbReference>
<protein>
    <submittedName>
        <fullName evidence="7">Monocopper oxidase-like protein SKU5-like protein</fullName>
    </submittedName>
</protein>
<evidence type="ECO:0000256" key="5">
    <source>
        <dbReference type="SAM" id="SignalP"/>
    </source>
</evidence>
<dbReference type="Gene3D" id="3.30.40.10">
    <property type="entry name" value="Zinc/RING finger domain, C3HC4 (zinc finger)"/>
    <property type="match status" value="1"/>
</dbReference>
<dbReference type="Pfam" id="PF07732">
    <property type="entry name" value="Cu-oxidase_3"/>
    <property type="match status" value="1"/>
</dbReference>
<comment type="caution">
    <text evidence="7">The sequence shown here is derived from an EMBL/GenBank/DDBJ whole genome shotgun (WGS) entry which is preliminary data.</text>
</comment>
<dbReference type="InterPro" id="IPR017919">
    <property type="entry name" value="TFIIE/TFIIEa_HTH"/>
</dbReference>
<dbReference type="GO" id="GO:0006367">
    <property type="term" value="P:transcription initiation at RNA polymerase II promoter"/>
    <property type="evidence" value="ECO:0007669"/>
    <property type="project" value="InterPro"/>
</dbReference>
<dbReference type="GO" id="GO:0016491">
    <property type="term" value="F:oxidoreductase activity"/>
    <property type="evidence" value="ECO:0007669"/>
    <property type="project" value="InterPro"/>
</dbReference>
<dbReference type="SUPFAM" id="SSF49503">
    <property type="entry name" value="Cupredoxins"/>
    <property type="match status" value="3"/>
</dbReference>
<feature type="domain" description="HTH TFE/IIEalpha-type" evidence="6">
    <location>
        <begin position="629"/>
        <end position="762"/>
    </location>
</feature>
<dbReference type="Gene3D" id="2.60.40.420">
    <property type="entry name" value="Cupredoxins - blue copper proteins"/>
    <property type="match status" value="3"/>
</dbReference>
<dbReference type="GO" id="GO:0005673">
    <property type="term" value="C:transcription factor TFIIE complex"/>
    <property type="evidence" value="ECO:0007669"/>
    <property type="project" value="TreeGrafter"/>
</dbReference>
<keyword evidence="3" id="KW-0805">Transcription regulation</keyword>
<organism evidence="7 8">
    <name type="scientific">Carex littledalei</name>
    <dbReference type="NCBI Taxonomy" id="544730"/>
    <lineage>
        <taxon>Eukaryota</taxon>
        <taxon>Viridiplantae</taxon>
        <taxon>Streptophyta</taxon>
        <taxon>Embryophyta</taxon>
        <taxon>Tracheophyta</taxon>
        <taxon>Spermatophyta</taxon>
        <taxon>Magnoliopsida</taxon>
        <taxon>Liliopsida</taxon>
        <taxon>Poales</taxon>
        <taxon>Cyperaceae</taxon>
        <taxon>Cyperoideae</taxon>
        <taxon>Cariceae</taxon>
        <taxon>Carex</taxon>
        <taxon>Carex subgen. Euthyceras</taxon>
    </lineage>
</organism>
<dbReference type="OrthoDB" id="361102at2759"/>
<dbReference type="InterPro" id="IPR011707">
    <property type="entry name" value="Cu-oxidase-like_N"/>
</dbReference>
<dbReference type="SUPFAM" id="SSF46785">
    <property type="entry name" value="Winged helix' DNA-binding domain"/>
    <property type="match status" value="1"/>
</dbReference>
<keyword evidence="8" id="KW-1185">Reference proteome</keyword>
<feature type="chain" id="PRO_5033048743" evidence="5">
    <location>
        <begin position="25"/>
        <end position="925"/>
    </location>
</feature>
<name>A0A833R106_9POAL</name>
<comment type="similarity">
    <text evidence="2">Belongs to the multicopper oxidase family.</text>
</comment>